<dbReference type="EMBL" id="NSKA01000001">
    <property type="protein sequence ID" value="PAU73393.1"/>
    <property type="molecule type" value="Genomic_DNA"/>
</dbReference>
<reference evidence="1 2" key="1">
    <citation type="submission" date="2017-08" db="EMBL/GenBank/DDBJ databases">
        <title>Halomonas binhaiensis sp. nov., isolated from saline alkaline soil.</title>
        <authorList>
            <person name="Wang D."/>
            <person name="Zhang G."/>
        </authorList>
    </citation>
    <scope>NUCLEOTIDE SEQUENCE [LARGE SCALE GENOMIC DNA]</scope>
    <source>
        <strain evidence="1 2">WN018</strain>
    </source>
</reference>
<protein>
    <recommendedName>
        <fullName evidence="3">PAAR domain-containing protein</fullName>
    </recommendedName>
</protein>
<dbReference type="CDD" id="cd14743">
    <property type="entry name" value="PAAR_CT_1"/>
    <property type="match status" value="1"/>
</dbReference>
<dbReference type="Pfam" id="PF05488">
    <property type="entry name" value="PAAR_motif"/>
    <property type="match status" value="1"/>
</dbReference>
<accession>A0ABX4HLY8</accession>
<organism evidence="1 2">
    <name type="scientific">Vreelandella alkaliphila</name>
    <dbReference type="NCBI Taxonomy" id="272774"/>
    <lineage>
        <taxon>Bacteria</taxon>
        <taxon>Pseudomonadati</taxon>
        <taxon>Pseudomonadota</taxon>
        <taxon>Gammaproteobacteria</taxon>
        <taxon>Oceanospirillales</taxon>
        <taxon>Halomonadaceae</taxon>
        <taxon>Vreelandella</taxon>
    </lineage>
</organism>
<evidence type="ECO:0008006" key="3">
    <source>
        <dbReference type="Google" id="ProtNLM"/>
    </source>
</evidence>
<name>A0ABX4HLY8_9GAMM</name>
<dbReference type="Proteomes" id="UP000218675">
    <property type="component" value="Unassembled WGS sequence"/>
</dbReference>
<dbReference type="Gene3D" id="2.60.200.60">
    <property type="match status" value="1"/>
</dbReference>
<evidence type="ECO:0000313" key="1">
    <source>
        <dbReference type="EMBL" id="PAU73393.1"/>
    </source>
</evidence>
<dbReference type="RefSeq" id="WP_095602505.1">
    <property type="nucleotide sequence ID" value="NZ_NSKA01000001.1"/>
</dbReference>
<gene>
    <name evidence="1" type="ORF">CK497_01990</name>
</gene>
<comment type="caution">
    <text evidence="1">The sequence shown here is derived from an EMBL/GenBank/DDBJ whole genome shotgun (WGS) entry which is preliminary data.</text>
</comment>
<proteinExistence type="predicted"/>
<keyword evidence="2" id="KW-1185">Reference proteome</keyword>
<dbReference type="InterPro" id="IPR008727">
    <property type="entry name" value="PAAR_motif"/>
</dbReference>
<sequence>MEQAKVGDLLACNCKGGPHKIVMGSPSSILDGMPVARVGDKCSCGATITSGLNWFLVDGQPVAIDGSTTSCGGKVIANSSSKTGIPGNSMRSSFSNSNSIIKNKYNEKVRILDPRGIPFSYQNYAIVRHNGIKEYGQTDKDGLTHLVQDHESPERIKIILIVEDKTL</sequence>
<evidence type="ECO:0000313" key="2">
    <source>
        <dbReference type="Proteomes" id="UP000218675"/>
    </source>
</evidence>